<dbReference type="PANTHER" id="PTHR35129">
    <property type="entry name" value="GUANINE NUCLEOTIDE-BINDING PROTEIN SUBUNIT GAMMA 1"/>
    <property type="match status" value="1"/>
</dbReference>
<dbReference type="EMBL" id="SDRB02010421">
    <property type="protein sequence ID" value="THG06502.1"/>
    <property type="molecule type" value="Genomic_DNA"/>
</dbReference>
<evidence type="ECO:0000256" key="1">
    <source>
        <dbReference type="ARBA" id="ARBA00004236"/>
    </source>
</evidence>
<feature type="compositionally biased region" description="Acidic residues" evidence="5">
    <location>
        <begin position="1"/>
        <end position="11"/>
    </location>
</feature>
<dbReference type="GO" id="GO:0005886">
    <property type="term" value="C:plasma membrane"/>
    <property type="evidence" value="ECO:0007669"/>
    <property type="project" value="UniProtKB-SubCell"/>
</dbReference>
<feature type="region of interest" description="Disordered" evidence="5">
    <location>
        <begin position="1"/>
        <end position="54"/>
    </location>
</feature>
<dbReference type="GO" id="GO:0007165">
    <property type="term" value="P:signal transduction"/>
    <property type="evidence" value="ECO:0007669"/>
    <property type="project" value="UniProtKB-KW"/>
</dbReference>
<organism evidence="6 7">
    <name type="scientific">Camellia sinensis var. sinensis</name>
    <name type="common">China tea</name>
    <dbReference type="NCBI Taxonomy" id="542762"/>
    <lineage>
        <taxon>Eukaryota</taxon>
        <taxon>Viridiplantae</taxon>
        <taxon>Streptophyta</taxon>
        <taxon>Embryophyta</taxon>
        <taxon>Tracheophyta</taxon>
        <taxon>Spermatophyta</taxon>
        <taxon>Magnoliopsida</taxon>
        <taxon>eudicotyledons</taxon>
        <taxon>Gunneridae</taxon>
        <taxon>Pentapetalae</taxon>
        <taxon>asterids</taxon>
        <taxon>Ericales</taxon>
        <taxon>Theaceae</taxon>
        <taxon>Camellia</taxon>
    </lineage>
</organism>
<feature type="compositionally biased region" description="Low complexity" evidence="5">
    <location>
        <begin position="12"/>
        <end position="23"/>
    </location>
</feature>
<dbReference type="PANTHER" id="PTHR35129:SF5">
    <property type="entry name" value="GUANINE NUCLEOTIDE-BINDING PROTEIN SUBUNIT GAMMA 2"/>
    <property type="match status" value="1"/>
</dbReference>
<keyword evidence="7" id="KW-1185">Reference proteome</keyword>
<accession>A0A4S4DTC0</accession>
<evidence type="ECO:0000313" key="7">
    <source>
        <dbReference type="Proteomes" id="UP000306102"/>
    </source>
</evidence>
<evidence type="ECO:0000313" key="6">
    <source>
        <dbReference type="EMBL" id="THG06502.1"/>
    </source>
</evidence>
<reference evidence="6 7" key="1">
    <citation type="journal article" date="2018" name="Proc. Natl. Acad. Sci. U.S.A.">
        <title>Draft genome sequence of Camellia sinensis var. sinensis provides insights into the evolution of the tea genome and tea quality.</title>
        <authorList>
            <person name="Wei C."/>
            <person name="Yang H."/>
            <person name="Wang S."/>
            <person name="Zhao J."/>
            <person name="Liu C."/>
            <person name="Gao L."/>
            <person name="Xia E."/>
            <person name="Lu Y."/>
            <person name="Tai Y."/>
            <person name="She G."/>
            <person name="Sun J."/>
            <person name="Cao H."/>
            <person name="Tong W."/>
            <person name="Gao Q."/>
            <person name="Li Y."/>
            <person name="Deng W."/>
            <person name="Jiang X."/>
            <person name="Wang W."/>
            <person name="Chen Q."/>
            <person name="Zhang S."/>
            <person name="Li H."/>
            <person name="Wu J."/>
            <person name="Wang P."/>
            <person name="Li P."/>
            <person name="Shi C."/>
            <person name="Zheng F."/>
            <person name="Jian J."/>
            <person name="Huang B."/>
            <person name="Shan D."/>
            <person name="Shi M."/>
            <person name="Fang C."/>
            <person name="Yue Y."/>
            <person name="Li F."/>
            <person name="Li D."/>
            <person name="Wei S."/>
            <person name="Han B."/>
            <person name="Jiang C."/>
            <person name="Yin Y."/>
            <person name="Xia T."/>
            <person name="Zhang Z."/>
            <person name="Bennetzen J.L."/>
            <person name="Zhao S."/>
            <person name="Wan X."/>
        </authorList>
    </citation>
    <scope>NUCLEOTIDE SEQUENCE [LARGE SCALE GENOMIC DNA]</scope>
    <source>
        <strain evidence="7">cv. Shuchazao</strain>
        <tissue evidence="6">Leaf</tissue>
    </source>
</reference>
<proteinExistence type="predicted"/>
<keyword evidence="4" id="KW-0807">Transducer</keyword>
<dbReference type="AlphaFoldDB" id="A0A4S4DTC0"/>
<evidence type="ECO:0000256" key="2">
    <source>
        <dbReference type="ARBA" id="ARBA00022475"/>
    </source>
</evidence>
<evidence type="ECO:0000256" key="4">
    <source>
        <dbReference type="ARBA" id="ARBA00023224"/>
    </source>
</evidence>
<gene>
    <name evidence="6" type="ORF">TEA_017666</name>
</gene>
<sequence length="151" mass="16315">MDSSGGDDDDQQQQSPQLLSSGGAEEKIMMMNEGSPTSTPISAPPPPPKAETPNFIGKHRMAAALAHLQHQIQIIQEELEELETCGPKVRQLLVGTGGSMAPMALVVANDGSKPKPPLLILFNSNREGEELTETSYMYVRVVVENNVYRSA</sequence>
<protein>
    <submittedName>
        <fullName evidence="6">Uncharacterized protein</fullName>
    </submittedName>
</protein>
<dbReference type="InterPro" id="IPR045878">
    <property type="entry name" value="GG1/2"/>
</dbReference>
<comment type="caution">
    <text evidence="6">The sequence shown here is derived from an EMBL/GenBank/DDBJ whole genome shotgun (WGS) entry which is preliminary data.</text>
</comment>
<evidence type="ECO:0000256" key="3">
    <source>
        <dbReference type="ARBA" id="ARBA00023136"/>
    </source>
</evidence>
<comment type="subcellular location">
    <subcellularLocation>
        <location evidence="1">Cell membrane</location>
    </subcellularLocation>
</comment>
<keyword evidence="3" id="KW-0472">Membrane</keyword>
<keyword evidence="2" id="KW-1003">Cell membrane</keyword>
<evidence type="ECO:0000256" key="5">
    <source>
        <dbReference type="SAM" id="MobiDB-lite"/>
    </source>
</evidence>
<dbReference type="Proteomes" id="UP000306102">
    <property type="component" value="Unassembled WGS sequence"/>
</dbReference>
<name>A0A4S4DTC0_CAMSN</name>